<dbReference type="STRING" id="341036.SAMN05660649_04524"/>
<evidence type="ECO:0008006" key="3">
    <source>
        <dbReference type="Google" id="ProtNLM"/>
    </source>
</evidence>
<evidence type="ECO:0000313" key="1">
    <source>
        <dbReference type="EMBL" id="SFH27305.1"/>
    </source>
</evidence>
<dbReference type="EMBL" id="FOOX01000022">
    <property type="protein sequence ID" value="SFH27305.1"/>
    <property type="molecule type" value="Genomic_DNA"/>
</dbReference>
<sequence length="400" mass="43775">MLPMYLVKQYLDCGSIADVETQVRSEMNSMCLRDRVTPGMRICLPYGSRGFPYGLRVIRALVDVFKAWGAEPFVVPAMGSHGGGTDEGQVQVLEKMGITEKSLGVSVKSCVDSVYLGDTSGGVPVYCDKYALDADGVFLFNRVKPHTGFRAPIESGLTKMMAVGLGKVKGAEAAHRAGLGHVLVEMARVIDQKINLLGGIASVDNFHGDALALQGVKPEERENAEKELMKLAWQQLPRIPFDHLHVLIVDDMGKNISGSGMDVNVIGMHRRLGGEPVQNFETLVVLNLTPESKGNALGIGFADITIQGLVDTIDFQNTYKNSLTTGYLSSVKIPCTLPTEHDAIETAYNLHRGEDCRVVRIKDTKHLEYLWISESLLAEAQSFDIIRRVDSIFDTVGYNS</sequence>
<name>A0A1I2YNV6_9FIRM</name>
<dbReference type="AlphaFoldDB" id="A0A1I2YNV6"/>
<dbReference type="OrthoDB" id="9788398at2"/>
<gene>
    <name evidence="1" type="ORF">SAMN05660649_04524</name>
</gene>
<keyword evidence="2" id="KW-1185">Reference proteome</keyword>
<organism evidence="1 2">
    <name type="scientific">Desulfotruncus arcticus DSM 17038</name>
    <dbReference type="NCBI Taxonomy" id="1121424"/>
    <lineage>
        <taxon>Bacteria</taxon>
        <taxon>Bacillati</taxon>
        <taxon>Bacillota</taxon>
        <taxon>Clostridia</taxon>
        <taxon>Eubacteriales</taxon>
        <taxon>Desulfallaceae</taxon>
        <taxon>Desulfotruncus</taxon>
    </lineage>
</organism>
<dbReference type="RefSeq" id="WP_092474659.1">
    <property type="nucleotide sequence ID" value="NZ_FOOX01000022.1"/>
</dbReference>
<dbReference type="Gene3D" id="3.40.50.11440">
    <property type="match status" value="1"/>
</dbReference>
<accession>A0A1I2YNV6</accession>
<reference evidence="2" key="1">
    <citation type="submission" date="2016-10" db="EMBL/GenBank/DDBJ databases">
        <authorList>
            <person name="Varghese N."/>
            <person name="Submissions S."/>
        </authorList>
    </citation>
    <scope>NUCLEOTIDE SEQUENCE [LARGE SCALE GENOMIC DNA]</scope>
    <source>
        <strain evidence="2">DSM 17038</strain>
    </source>
</reference>
<protein>
    <recommendedName>
        <fullName evidence="3">LarA-like N-terminal domain-containing protein</fullName>
    </recommendedName>
</protein>
<evidence type="ECO:0000313" key="2">
    <source>
        <dbReference type="Proteomes" id="UP000199337"/>
    </source>
</evidence>
<proteinExistence type="predicted"/>
<dbReference type="Proteomes" id="UP000199337">
    <property type="component" value="Unassembled WGS sequence"/>
</dbReference>